<dbReference type="InterPro" id="IPR023149">
    <property type="entry name" value="Trans_acon_MeTrfase_C"/>
</dbReference>
<gene>
    <name evidence="5" type="primary">tam</name>
    <name evidence="7" type="ORF">ACFOOQ_19750</name>
</gene>
<dbReference type="InterPro" id="IPR029063">
    <property type="entry name" value="SAM-dependent_MTases_sf"/>
</dbReference>
<organism evidence="7 8">
    <name type="scientific">Ferrovibrio xuzhouensis</name>
    <dbReference type="NCBI Taxonomy" id="1576914"/>
    <lineage>
        <taxon>Bacteria</taxon>
        <taxon>Pseudomonadati</taxon>
        <taxon>Pseudomonadota</taxon>
        <taxon>Alphaproteobacteria</taxon>
        <taxon>Rhodospirillales</taxon>
        <taxon>Rhodospirillaceae</taxon>
        <taxon>Ferrovibrio</taxon>
    </lineage>
</organism>
<accession>A0ABV7VLP0</accession>
<evidence type="ECO:0000259" key="6">
    <source>
        <dbReference type="Pfam" id="PF13649"/>
    </source>
</evidence>
<evidence type="ECO:0000256" key="3">
    <source>
        <dbReference type="ARBA" id="ARBA00022679"/>
    </source>
</evidence>
<keyword evidence="8" id="KW-1185">Reference proteome</keyword>
<evidence type="ECO:0000256" key="4">
    <source>
        <dbReference type="ARBA" id="ARBA00022691"/>
    </source>
</evidence>
<dbReference type="Gene3D" id="1.10.150.290">
    <property type="entry name" value="S-adenosyl-L-methionine-dependent methyltransferases"/>
    <property type="match status" value="1"/>
</dbReference>
<comment type="caution">
    <text evidence="7">The sequence shown here is derived from an EMBL/GenBank/DDBJ whole genome shotgun (WGS) entry which is preliminary data.</text>
</comment>
<proteinExistence type="inferred from homology"/>
<comment type="similarity">
    <text evidence="5">Belongs to the methyltransferase superfamily. Tam family.</text>
</comment>
<dbReference type="SUPFAM" id="SSF53335">
    <property type="entry name" value="S-adenosyl-L-methionine-dependent methyltransferases"/>
    <property type="match status" value="1"/>
</dbReference>
<evidence type="ECO:0000313" key="8">
    <source>
        <dbReference type="Proteomes" id="UP001595711"/>
    </source>
</evidence>
<keyword evidence="3 5" id="KW-0808">Transferase</keyword>
<name>A0ABV7VLP0_9PROT</name>
<dbReference type="EC" id="2.1.1.144" evidence="5"/>
<comment type="subcellular location">
    <subcellularLocation>
        <location evidence="5">Cytoplasm</location>
    </subcellularLocation>
</comment>
<keyword evidence="4 5" id="KW-0949">S-adenosyl-L-methionine</keyword>
<dbReference type="EMBL" id="JBHRYJ010000005">
    <property type="protein sequence ID" value="MFC3677797.1"/>
    <property type="molecule type" value="Genomic_DNA"/>
</dbReference>
<dbReference type="GO" id="GO:0008168">
    <property type="term" value="F:methyltransferase activity"/>
    <property type="evidence" value="ECO:0007669"/>
    <property type="project" value="UniProtKB-KW"/>
</dbReference>
<dbReference type="CDD" id="cd02440">
    <property type="entry name" value="AdoMet_MTases"/>
    <property type="match status" value="1"/>
</dbReference>
<dbReference type="PANTHER" id="PTHR43861">
    <property type="entry name" value="TRANS-ACONITATE 2-METHYLTRANSFERASE-RELATED"/>
    <property type="match status" value="1"/>
</dbReference>
<comment type="function">
    <text evidence="5">Catalyzes the S-adenosylmethionine monomethyl esterification of trans-aconitate.</text>
</comment>
<dbReference type="PANTHER" id="PTHR43861:SF1">
    <property type="entry name" value="TRANS-ACONITATE 2-METHYLTRANSFERASE"/>
    <property type="match status" value="1"/>
</dbReference>
<evidence type="ECO:0000256" key="5">
    <source>
        <dbReference type="HAMAP-Rule" id="MF_00560"/>
    </source>
</evidence>
<dbReference type="InterPro" id="IPR023506">
    <property type="entry name" value="Trans-aconitate_MeTrfase"/>
</dbReference>
<dbReference type="RefSeq" id="WP_379729394.1">
    <property type="nucleotide sequence ID" value="NZ_JBHRYJ010000005.1"/>
</dbReference>
<dbReference type="Gene3D" id="3.40.50.150">
    <property type="entry name" value="Vaccinia Virus protein VP39"/>
    <property type="match status" value="1"/>
</dbReference>
<dbReference type="GO" id="GO:0032259">
    <property type="term" value="P:methylation"/>
    <property type="evidence" value="ECO:0007669"/>
    <property type="project" value="UniProtKB-KW"/>
</dbReference>
<protein>
    <recommendedName>
        <fullName evidence="5">Trans-aconitate 2-methyltransferase</fullName>
        <ecNumber evidence="5">2.1.1.144</ecNumber>
    </recommendedName>
</protein>
<evidence type="ECO:0000256" key="1">
    <source>
        <dbReference type="ARBA" id="ARBA00022490"/>
    </source>
</evidence>
<dbReference type="InterPro" id="IPR041698">
    <property type="entry name" value="Methyltransf_25"/>
</dbReference>
<dbReference type="Proteomes" id="UP001595711">
    <property type="component" value="Unassembled WGS sequence"/>
</dbReference>
<evidence type="ECO:0000256" key="2">
    <source>
        <dbReference type="ARBA" id="ARBA00022603"/>
    </source>
</evidence>
<keyword evidence="2 5" id="KW-0489">Methyltransferase</keyword>
<sequence>MSWDPTQYLKFAGERLRPAIDLLGRVPLADPATVVDLGCGAGNLSPLILQRWPGATLTGVDSSPAMLAKARAGYPQAEFIEADIATWRPPEEMGGPVDLLYTNAALHWLDHHETLIPGLLDSVTPGGWLAIQMPCNFAAPSHTCIVDAIEQGPWRAKLEPYLRRRPVAEPGVYWRLLQDRTAALDIWETEYLQVLSGDNPVAEYTKGTWLKQFLDRLDGAERDAFEADYRARVGAAYPKEADGRTLFPFRRLFILAQRKA</sequence>
<dbReference type="HAMAP" id="MF_00560">
    <property type="entry name" value="Tran_acon_Me_trans"/>
    <property type="match status" value="1"/>
</dbReference>
<dbReference type="Pfam" id="PF13649">
    <property type="entry name" value="Methyltransf_25"/>
    <property type="match status" value="1"/>
</dbReference>
<reference evidence="8" key="1">
    <citation type="journal article" date="2019" name="Int. J. Syst. Evol. Microbiol.">
        <title>The Global Catalogue of Microorganisms (GCM) 10K type strain sequencing project: providing services to taxonomists for standard genome sequencing and annotation.</title>
        <authorList>
            <consortium name="The Broad Institute Genomics Platform"/>
            <consortium name="The Broad Institute Genome Sequencing Center for Infectious Disease"/>
            <person name="Wu L."/>
            <person name="Ma J."/>
        </authorList>
    </citation>
    <scope>NUCLEOTIDE SEQUENCE [LARGE SCALE GENOMIC DNA]</scope>
    <source>
        <strain evidence="8">KCTC 42182</strain>
    </source>
</reference>
<evidence type="ECO:0000313" key="7">
    <source>
        <dbReference type="EMBL" id="MFC3677797.1"/>
    </source>
</evidence>
<keyword evidence="1 5" id="KW-0963">Cytoplasm</keyword>
<feature type="domain" description="Methyltransferase" evidence="6">
    <location>
        <begin position="34"/>
        <end position="127"/>
    </location>
</feature>
<comment type="catalytic activity">
    <reaction evidence="5">
        <text>trans-aconitate + S-adenosyl-L-methionine = (E)-3-(methoxycarbonyl)pent-2-enedioate + S-adenosyl-L-homocysteine</text>
        <dbReference type="Rhea" id="RHEA:14969"/>
        <dbReference type="ChEBI" id="CHEBI:15708"/>
        <dbReference type="ChEBI" id="CHEBI:57470"/>
        <dbReference type="ChEBI" id="CHEBI:57856"/>
        <dbReference type="ChEBI" id="CHEBI:59789"/>
        <dbReference type="EC" id="2.1.1.144"/>
    </reaction>
</comment>